<dbReference type="Proteomes" id="UP001163603">
    <property type="component" value="Chromosome 8"/>
</dbReference>
<dbReference type="EMBL" id="CM047743">
    <property type="protein sequence ID" value="KAJ0030708.1"/>
    <property type="molecule type" value="Genomic_DNA"/>
</dbReference>
<comment type="caution">
    <text evidence="1">The sequence shown here is derived from an EMBL/GenBank/DDBJ whole genome shotgun (WGS) entry which is preliminary data.</text>
</comment>
<gene>
    <name evidence="1" type="ORF">Pint_14622</name>
</gene>
<name>A0ACC0Y862_9ROSI</name>
<reference evidence="2" key="1">
    <citation type="journal article" date="2023" name="G3 (Bethesda)">
        <title>Genome assembly and association tests identify interacting loci associated with vigor, precocity, and sex in interspecific pistachio rootstocks.</title>
        <authorList>
            <person name="Palmer W."/>
            <person name="Jacygrad E."/>
            <person name="Sagayaradj S."/>
            <person name="Cavanaugh K."/>
            <person name="Han R."/>
            <person name="Bertier L."/>
            <person name="Beede B."/>
            <person name="Kafkas S."/>
            <person name="Golino D."/>
            <person name="Preece J."/>
            <person name="Michelmore R."/>
        </authorList>
    </citation>
    <scope>NUCLEOTIDE SEQUENCE [LARGE SCALE GENOMIC DNA]</scope>
</reference>
<evidence type="ECO:0000313" key="2">
    <source>
        <dbReference type="Proteomes" id="UP001163603"/>
    </source>
</evidence>
<protein>
    <submittedName>
        <fullName evidence="1">Uncharacterized protein</fullName>
    </submittedName>
</protein>
<evidence type="ECO:0000313" key="1">
    <source>
        <dbReference type="EMBL" id="KAJ0030708.1"/>
    </source>
</evidence>
<organism evidence="1 2">
    <name type="scientific">Pistacia integerrima</name>
    <dbReference type="NCBI Taxonomy" id="434235"/>
    <lineage>
        <taxon>Eukaryota</taxon>
        <taxon>Viridiplantae</taxon>
        <taxon>Streptophyta</taxon>
        <taxon>Embryophyta</taxon>
        <taxon>Tracheophyta</taxon>
        <taxon>Spermatophyta</taxon>
        <taxon>Magnoliopsida</taxon>
        <taxon>eudicotyledons</taxon>
        <taxon>Gunneridae</taxon>
        <taxon>Pentapetalae</taxon>
        <taxon>rosids</taxon>
        <taxon>malvids</taxon>
        <taxon>Sapindales</taxon>
        <taxon>Anacardiaceae</taxon>
        <taxon>Pistacia</taxon>
    </lineage>
</organism>
<keyword evidence="2" id="KW-1185">Reference proteome</keyword>
<proteinExistence type="predicted"/>
<accession>A0ACC0Y862</accession>
<sequence>MYNMGVLFQELKAAIDLDAKNSNKSQLILTARVRYSPSVSSASYPIEMMQLKLGWIDGGLSTNKMVLCLPFYGFAWTLMDPIAMVQLNLCGELLDKRNNLDWV</sequence>